<dbReference type="GO" id="GO:0005813">
    <property type="term" value="C:centrosome"/>
    <property type="evidence" value="ECO:0007669"/>
    <property type="project" value="UniProtKB-SubCell"/>
</dbReference>
<comment type="caution">
    <text evidence="17">The sequence shown here is derived from an EMBL/GenBank/DDBJ whole genome shotgun (WGS) entry which is preliminary data.</text>
</comment>
<keyword evidence="15" id="KW-0966">Cell projection</keyword>
<evidence type="ECO:0000259" key="16">
    <source>
        <dbReference type="PROSITE" id="PS51834"/>
    </source>
</evidence>
<dbReference type="InterPro" id="IPR021713">
    <property type="entry name" value="Folliculin"/>
</dbReference>
<dbReference type="InterPro" id="IPR037520">
    <property type="entry name" value="Folliculin/SMCR8_longin"/>
</dbReference>
<dbReference type="Gene3D" id="1.10.10.1730">
    <property type="entry name" value="Folliculin"/>
    <property type="match status" value="1"/>
</dbReference>
<dbReference type="EMBL" id="CAJFCJ010000004">
    <property type="protein sequence ID" value="CAD5113561.1"/>
    <property type="molecule type" value="Genomic_DNA"/>
</dbReference>
<dbReference type="GO" id="GO:0005829">
    <property type="term" value="C:cytosol"/>
    <property type="evidence" value="ECO:0007669"/>
    <property type="project" value="UniProtKB-SubCell"/>
</dbReference>
<evidence type="ECO:0000313" key="18">
    <source>
        <dbReference type="Proteomes" id="UP000549394"/>
    </source>
</evidence>
<keyword evidence="12" id="KW-0206">Cytoskeleton</keyword>
<evidence type="ECO:0000256" key="4">
    <source>
        <dbReference type="ARBA" id="ARBA00004300"/>
    </source>
</evidence>
<evidence type="ECO:0000256" key="5">
    <source>
        <dbReference type="ARBA" id="ARBA00004514"/>
    </source>
</evidence>
<evidence type="ECO:0000256" key="11">
    <source>
        <dbReference type="ARBA" id="ARBA00023136"/>
    </source>
</evidence>
<evidence type="ECO:0000256" key="7">
    <source>
        <dbReference type="ARBA" id="ARBA00009987"/>
    </source>
</evidence>
<keyword evidence="13" id="KW-0458">Lysosome</keyword>
<dbReference type="Pfam" id="PF11704">
    <property type="entry name" value="Folliculin"/>
    <property type="match status" value="1"/>
</dbReference>
<gene>
    <name evidence="17" type="ORF">DGYR_LOCUS2527</name>
</gene>
<reference evidence="17 18" key="1">
    <citation type="submission" date="2020-08" db="EMBL/GenBank/DDBJ databases">
        <authorList>
            <person name="Hejnol A."/>
        </authorList>
    </citation>
    <scope>NUCLEOTIDE SEQUENCE [LARGE SCALE GENOMIC DNA]</scope>
</reference>
<keyword evidence="11" id="KW-0472">Membrane</keyword>
<keyword evidence="18" id="KW-1185">Reference proteome</keyword>
<keyword evidence="10" id="KW-0963">Cytoplasm</keyword>
<evidence type="ECO:0000256" key="9">
    <source>
        <dbReference type="ARBA" id="ARBA00022468"/>
    </source>
</evidence>
<evidence type="ECO:0000256" key="1">
    <source>
        <dbReference type="ARBA" id="ARBA00004123"/>
    </source>
</evidence>
<evidence type="ECO:0000256" key="13">
    <source>
        <dbReference type="ARBA" id="ARBA00023228"/>
    </source>
</evidence>
<evidence type="ECO:0000256" key="3">
    <source>
        <dbReference type="ARBA" id="ARBA00004186"/>
    </source>
</evidence>
<evidence type="ECO:0000256" key="15">
    <source>
        <dbReference type="ARBA" id="ARBA00023273"/>
    </source>
</evidence>
<dbReference type="GO" id="GO:0005765">
    <property type="term" value="C:lysosomal membrane"/>
    <property type="evidence" value="ECO:0007669"/>
    <property type="project" value="UniProtKB-SubCell"/>
</dbReference>
<protein>
    <recommendedName>
        <fullName evidence="8">Folliculin</fullName>
    </recommendedName>
</protein>
<evidence type="ECO:0000256" key="2">
    <source>
        <dbReference type="ARBA" id="ARBA00004138"/>
    </source>
</evidence>
<dbReference type="Gene3D" id="3.40.50.12430">
    <property type="match status" value="1"/>
</dbReference>
<name>A0A7I8VDV9_9ANNE</name>
<dbReference type="GO" id="GO:0000122">
    <property type="term" value="P:negative regulation of transcription by RNA polymerase II"/>
    <property type="evidence" value="ECO:0007669"/>
    <property type="project" value="TreeGrafter"/>
</dbReference>
<evidence type="ECO:0000256" key="6">
    <source>
        <dbReference type="ARBA" id="ARBA00004656"/>
    </source>
</evidence>
<evidence type="ECO:0000256" key="12">
    <source>
        <dbReference type="ARBA" id="ARBA00023212"/>
    </source>
</evidence>
<dbReference type="GO" id="GO:0005096">
    <property type="term" value="F:GTPase activator activity"/>
    <property type="evidence" value="ECO:0007669"/>
    <property type="project" value="UniProtKB-KW"/>
</dbReference>
<organism evidence="17 18">
    <name type="scientific">Dimorphilus gyrociliatus</name>
    <dbReference type="NCBI Taxonomy" id="2664684"/>
    <lineage>
        <taxon>Eukaryota</taxon>
        <taxon>Metazoa</taxon>
        <taxon>Spiralia</taxon>
        <taxon>Lophotrochozoa</taxon>
        <taxon>Annelida</taxon>
        <taxon>Polychaeta</taxon>
        <taxon>Polychaeta incertae sedis</taxon>
        <taxon>Dinophilidae</taxon>
        <taxon>Dimorphilus</taxon>
    </lineage>
</organism>
<evidence type="ECO:0000256" key="8">
    <source>
        <dbReference type="ARBA" id="ARBA00021824"/>
    </source>
</evidence>
<comment type="subcellular location">
    <subcellularLocation>
        <location evidence="2">Cell projection</location>
        <location evidence="2">Cilium</location>
    </subcellularLocation>
    <subcellularLocation>
        <location evidence="4">Cytoplasm</location>
        <location evidence="4">Cytoskeleton</location>
        <location evidence="4">Microtubule organizing center</location>
        <location evidence="4">Centrosome</location>
    </subcellularLocation>
    <subcellularLocation>
        <location evidence="3">Cytoplasm</location>
        <location evidence="3">Cytoskeleton</location>
        <location evidence="3">Spindle</location>
    </subcellularLocation>
    <subcellularLocation>
        <location evidence="5">Cytoplasm</location>
        <location evidence="5">Cytosol</location>
    </subcellularLocation>
    <subcellularLocation>
        <location evidence="6">Lysosome membrane</location>
    </subcellularLocation>
    <subcellularLocation>
        <location evidence="1">Nucleus</location>
    </subcellularLocation>
</comment>
<dbReference type="GO" id="GO:1904263">
    <property type="term" value="P:positive regulation of TORC1 signaling"/>
    <property type="evidence" value="ECO:0007669"/>
    <property type="project" value="TreeGrafter"/>
</dbReference>
<dbReference type="AlphaFoldDB" id="A0A7I8VDV9"/>
<dbReference type="GO" id="GO:0005819">
    <property type="term" value="C:spindle"/>
    <property type="evidence" value="ECO:0007669"/>
    <property type="project" value="UniProtKB-SubCell"/>
</dbReference>
<dbReference type="GO" id="GO:0005929">
    <property type="term" value="C:cilium"/>
    <property type="evidence" value="ECO:0007669"/>
    <property type="project" value="UniProtKB-SubCell"/>
</dbReference>
<keyword evidence="14" id="KW-0539">Nucleus</keyword>
<feature type="domain" description="UDENN FLCN/SMCR8-type" evidence="16">
    <location>
        <begin position="87"/>
        <end position="520"/>
    </location>
</feature>
<dbReference type="InterPro" id="IPR037521">
    <property type="entry name" value="FLCN/SMCR8_DENN"/>
</dbReference>
<dbReference type="PANTHER" id="PTHR31441">
    <property type="entry name" value="FOLLICULIN FAMILY MEMBER"/>
    <property type="match status" value="1"/>
</dbReference>
<accession>A0A7I8VDV9</accession>
<dbReference type="InterPro" id="IPR032035">
    <property type="entry name" value="Folliculin_DENN"/>
</dbReference>
<dbReference type="PROSITE" id="PS51834">
    <property type="entry name" value="DENN_FLCN_SMCR8"/>
    <property type="match status" value="1"/>
</dbReference>
<keyword evidence="9" id="KW-0343">GTPase activation</keyword>
<dbReference type="OrthoDB" id="5599713at2759"/>
<dbReference type="GO" id="GO:0005634">
    <property type="term" value="C:nucleus"/>
    <property type="evidence" value="ECO:0007669"/>
    <property type="project" value="UniProtKB-SubCell"/>
</dbReference>
<dbReference type="InterPro" id="IPR044886">
    <property type="entry name" value="FLCN_DENN_C_sf"/>
</dbReference>
<comment type="similarity">
    <text evidence="7">Belongs to the folliculin family.</text>
</comment>
<proteinExistence type="inferred from homology"/>
<evidence type="ECO:0000256" key="10">
    <source>
        <dbReference type="ARBA" id="ARBA00022490"/>
    </source>
</evidence>
<sequence length="536" mass="61091">MNAVISLCHFCDNHGPQVIFTTQAFHAQELYVTEGDEAQYRSDFLNHFFEKRGNKHENRCFVESSTNEIKCENNTPSKTVQTCEGCSSLDPLLPGYVSKDNEANVSYISSQHPPKTQVYEMLKQSCMRSLTGDDSLGPTSINFYGDSQSGHTLSYTFHLKDSGARGSKRQYSIIVLMMDKIYLLNSWSFLVKNIKHFIEEVIMKGEKSFQEIQKSGDTSKKRVRAFVEITNDPNIFRKTHQAFLWILQTGGNRLTETILEGPPTEDSILDLEKQEVTEEGFIKLFSEKKLTGEQIEEGSAQNSSEEEEDNGPVEVFKSLRHFLKFIGLPNFHSLAHHILIGKQVVIRAQDRRLVKSAIDCLKILLPQGCCRIIYFSNKYEERSKCNLLGMPISAQLRQTSKTPFLLLNISESTKNMHIPKSIQLKDKEVNIKSSINLSDTPPRILTQIERILLNTSLNELAIEQSVIMLREEWLSKVKVLFKYKISGGVGTDEVHKKLLTVVKATTHDMEVLNFWKTGLSVQYKKRMANCTKPVQF</sequence>
<dbReference type="Proteomes" id="UP000549394">
    <property type="component" value="Unassembled WGS sequence"/>
</dbReference>
<evidence type="ECO:0000313" key="17">
    <source>
        <dbReference type="EMBL" id="CAD5113561.1"/>
    </source>
</evidence>
<evidence type="ECO:0000256" key="14">
    <source>
        <dbReference type="ARBA" id="ARBA00023242"/>
    </source>
</evidence>
<dbReference type="PANTHER" id="PTHR31441:SF2">
    <property type="entry name" value="FOLLICULIN"/>
    <property type="match status" value="1"/>
</dbReference>
<dbReference type="Pfam" id="PF16692">
    <property type="entry name" value="Folliculin_C"/>
    <property type="match status" value="1"/>
</dbReference>